<keyword evidence="2 6" id="KW-0132">Cell division</keyword>
<dbReference type="InterPro" id="IPR016098">
    <property type="entry name" value="CAP/MinC_C"/>
</dbReference>
<keyword evidence="4 6" id="KW-0131">Cell cycle</keyword>
<name>A0ABS9W6D5_9PROT</name>
<dbReference type="HAMAP" id="MF_00267">
    <property type="entry name" value="MinC"/>
    <property type="match status" value="1"/>
</dbReference>
<evidence type="ECO:0000313" key="9">
    <source>
        <dbReference type="EMBL" id="MCI0754802.1"/>
    </source>
</evidence>
<protein>
    <recommendedName>
        <fullName evidence="6">Probable septum site-determining protein MinC</fullName>
    </recommendedName>
</protein>
<organism evidence="9 10">
    <name type="scientific">Teichococcus vastitatis</name>
    <dbReference type="NCBI Taxonomy" id="2307076"/>
    <lineage>
        <taxon>Bacteria</taxon>
        <taxon>Pseudomonadati</taxon>
        <taxon>Pseudomonadota</taxon>
        <taxon>Alphaproteobacteria</taxon>
        <taxon>Acetobacterales</taxon>
        <taxon>Roseomonadaceae</taxon>
        <taxon>Roseomonas</taxon>
    </lineage>
</organism>
<dbReference type="InterPro" id="IPR005526">
    <property type="entry name" value="Septum_form_inhib_MinC_C"/>
</dbReference>
<dbReference type="RefSeq" id="WP_241793079.1">
    <property type="nucleotide sequence ID" value="NZ_JALBUU010000004.1"/>
</dbReference>
<dbReference type="Pfam" id="PF03775">
    <property type="entry name" value="MinC_C"/>
    <property type="match status" value="1"/>
</dbReference>
<evidence type="ECO:0000256" key="4">
    <source>
        <dbReference type="ARBA" id="ARBA00023306"/>
    </source>
</evidence>
<proteinExistence type="inferred from homology"/>
<reference evidence="9 10" key="1">
    <citation type="submission" date="2022-03" db="EMBL/GenBank/DDBJ databases">
        <title>Complete genome analysis of Roseomonas KG 17.1 : a prolific producer of plant growth promoters.</title>
        <authorList>
            <person name="Saadouli I."/>
            <person name="Najjari A."/>
            <person name="Mosbah A."/>
            <person name="Ouzari H.I."/>
        </authorList>
    </citation>
    <scope>NUCLEOTIDE SEQUENCE [LARGE SCALE GENOMIC DNA]</scope>
    <source>
        <strain evidence="9 10">KG17-1</strain>
    </source>
</reference>
<dbReference type="InterPro" id="IPR013033">
    <property type="entry name" value="MinC"/>
</dbReference>
<evidence type="ECO:0000259" key="8">
    <source>
        <dbReference type="Pfam" id="PF05209"/>
    </source>
</evidence>
<dbReference type="NCBIfam" id="TIGR01222">
    <property type="entry name" value="minC"/>
    <property type="match status" value="1"/>
</dbReference>
<dbReference type="SUPFAM" id="SSF63848">
    <property type="entry name" value="Cell-division inhibitor MinC, C-terminal domain"/>
    <property type="match status" value="1"/>
</dbReference>
<evidence type="ECO:0000313" key="10">
    <source>
        <dbReference type="Proteomes" id="UP001201985"/>
    </source>
</evidence>
<dbReference type="EMBL" id="JALBUU010000004">
    <property type="protein sequence ID" value="MCI0754802.1"/>
    <property type="molecule type" value="Genomic_DNA"/>
</dbReference>
<keyword evidence="3 6" id="KW-0717">Septation</keyword>
<dbReference type="Pfam" id="PF05209">
    <property type="entry name" value="MinC_N"/>
    <property type="match status" value="1"/>
</dbReference>
<dbReference type="Gene3D" id="3.30.70.260">
    <property type="match status" value="1"/>
</dbReference>
<comment type="function">
    <text evidence="5 6">Cell division inhibitor that blocks the formation of polar Z ring septums. Rapidly oscillates between the poles of the cell to destabilize FtsZ filaments that have formed before they mature into polar Z rings. Prevents FtsZ polymerization.</text>
</comment>
<dbReference type="InterPro" id="IPR036145">
    <property type="entry name" value="MinC_C_sf"/>
</dbReference>
<dbReference type="PANTHER" id="PTHR34108">
    <property type="entry name" value="SEPTUM SITE-DETERMINING PROTEIN MINC"/>
    <property type="match status" value="1"/>
</dbReference>
<evidence type="ECO:0000259" key="7">
    <source>
        <dbReference type="Pfam" id="PF03775"/>
    </source>
</evidence>
<comment type="subunit">
    <text evidence="6">Interacts with MinD and FtsZ.</text>
</comment>
<keyword evidence="10" id="KW-1185">Reference proteome</keyword>
<dbReference type="InterPro" id="IPR007874">
    <property type="entry name" value="MinC_N"/>
</dbReference>
<evidence type="ECO:0000256" key="2">
    <source>
        <dbReference type="ARBA" id="ARBA00022618"/>
    </source>
</evidence>
<dbReference type="Gene3D" id="2.160.20.70">
    <property type="match status" value="1"/>
</dbReference>
<dbReference type="PANTHER" id="PTHR34108:SF1">
    <property type="entry name" value="SEPTUM SITE-DETERMINING PROTEIN MINC"/>
    <property type="match status" value="1"/>
</dbReference>
<evidence type="ECO:0000256" key="3">
    <source>
        <dbReference type="ARBA" id="ARBA00023210"/>
    </source>
</evidence>
<evidence type="ECO:0000256" key="1">
    <source>
        <dbReference type="ARBA" id="ARBA00006291"/>
    </source>
</evidence>
<sequence length="289" mass="31379">MNTSRIYVRKFATFRTRQKCLAKNIQQNYTKNGSQNVSFATPGMLRKTGWHRQKAGSMTSDTTWDTTAEAPIRLRGRAHALLTLEIADLPTNVLQAALSARLGTAAGYFRHAPVLLNLNAWAPTSASHVTALVDAVRNCGLVPAAFRARWPEVERAALACGLGRMLDAEAGQDMEQPCERRPPLIISEPVRSGQRIYAAEADLIVLHSVSPGAQLLADGCIHVYGALRGAASAGVGCDTQARIFAKIMDAELLSIAGLWLGAEDIPANWQKCPAQLRIDEGWLRFAPLP</sequence>
<feature type="domain" description="Septum formation inhibitor MinC N-terminal" evidence="8">
    <location>
        <begin position="72"/>
        <end position="143"/>
    </location>
</feature>
<feature type="domain" description="Septum formation inhibitor MinC C-terminal" evidence="7">
    <location>
        <begin position="185"/>
        <end position="281"/>
    </location>
</feature>
<evidence type="ECO:0000256" key="6">
    <source>
        <dbReference type="HAMAP-Rule" id="MF_00267"/>
    </source>
</evidence>
<evidence type="ECO:0000256" key="5">
    <source>
        <dbReference type="ARBA" id="ARBA00025606"/>
    </source>
</evidence>
<dbReference type="Proteomes" id="UP001201985">
    <property type="component" value="Unassembled WGS sequence"/>
</dbReference>
<comment type="caution">
    <text evidence="9">The sequence shown here is derived from an EMBL/GenBank/DDBJ whole genome shotgun (WGS) entry which is preliminary data.</text>
</comment>
<accession>A0ABS9W6D5</accession>
<gene>
    <name evidence="6 9" type="primary">minC</name>
    <name evidence="9" type="ORF">MON41_13650</name>
</gene>
<comment type="similarity">
    <text evidence="1 6">Belongs to the MinC family.</text>
</comment>